<sequence length="229" mass="24763">MIPPGRQETLRYHRDFYAHHQLNVPGSWLHRPSPFVLRALPRLTPPAAALVVDLGAGVGRHAIPAAQAVPPDSRVLGVDLLPEAAKILGANAVAAGFGPTIRPVVADIENFGINAAADLVIACSALEHLSGRTAIERVVREWQGTTKVNGLHCLVIGVDRTEVHPGGVVRAAEVECPLSRVEVEGLLRRWYSDWDWLEHSVGGYGVAEDRDGVPYVLNAVCVRLLARRT</sequence>
<protein>
    <submittedName>
        <fullName evidence="2">Methyltransferase family protein</fullName>
    </submittedName>
</protein>
<gene>
    <name evidence="2" type="ORF">EV643_12120</name>
</gene>
<dbReference type="AlphaFoldDB" id="A0A4V3C6Z7"/>
<proteinExistence type="predicted"/>
<dbReference type="Proteomes" id="UP000295388">
    <property type="component" value="Unassembled WGS sequence"/>
</dbReference>
<keyword evidence="2" id="KW-0489">Methyltransferase</keyword>
<keyword evidence="2" id="KW-0808">Transferase</keyword>
<dbReference type="Pfam" id="PF13649">
    <property type="entry name" value="Methyltransf_25"/>
    <property type="match status" value="1"/>
</dbReference>
<dbReference type="InterPro" id="IPR041698">
    <property type="entry name" value="Methyltransf_25"/>
</dbReference>
<dbReference type="CDD" id="cd02440">
    <property type="entry name" value="AdoMet_MTases"/>
    <property type="match status" value="1"/>
</dbReference>
<accession>A0A4V3C6Z7</accession>
<comment type="caution">
    <text evidence="2">The sequence shown here is derived from an EMBL/GenBank/DDBJ whole genome shotgun (WGS) entry which is preliminary data.</text>
</comment>
<dbReference type="SUPFAM" id="SSF53335">
    <property type="entry name" value="S-adenosyl-L-methionine-dependent methyltransferases"/>
    <property type="match status" value="1"/>
</dbReference>
<feature type="domain" description="Methyltransferase" evidence="1">
    <location>
        <begin position="51"/>
        <end position="150"/>
    </location>
</feature>
<dbReference type="EMBL" id="SNWQ01000021">
    <property type="protein sequence ID" value="TDO35748.1"/>
    <property type="molecule type" value="Genomic_DNA"/>
</dbReference>
<dbReference type="Gene3D" id="3.40.50.150">
    <property type="entry name" value="Vaccinia Virus protein VP39"/>
    <property type="match status" value="1"/>
</dbReference>
<evidence type="ECO:0000313" key="2">
    <source>
        <dbReference type="EMBL" id="TDO35748.1"/>
    </source>
</evidence>
<dbReference type="InterPro" id="IPR029063">
    <property type="entry name" value="SAM-dependent_MTases_sf"/>
</dbReference>
<dbReference type="GO" id="GO:0032259">
    <property type="term" value="P:methylation"/>
    <property type="evidence" value="ECO:0007669"/>
    <property type="project" value="UniProtKB-KW"/>
</dbReference>
<organism evidence="2 3">
    <name type="scientific">Kribbella caucasensis</name>
    <dbReference type="NCBI Taxonomy" id="2512215"/>
    <lineage>
        <taxon>Bacteria</taxon>
        <taxon>Bacillati</taxon>
        <taxon>Actinomycetota</taxon>
        <taxon>Actinomycetes</taxon>
        <taxon>Propionibacteriales</taxon>
        <taxon>Kribbellaceae</taxon>
        <taxon>Kribbella</taxon>
    </lineage>
</organism>
<name>A0A4V3C6Z7_9ACTN</name>
<keyword evidence="3" id="KW-1185">Reference proteome</keyword>
<evidence type="ECO:0000259" key="1">
    <source>
        <dbReference type="Pfam" id="PF13649"/>
    </source>
</evidence>
<reference evidence="2 3" key="1">
    <citation type="submission" date="2019-03" db="EMBL/GenBank/DDBJ databases">
        <title>Genomic Encyclopedia of Type Strains, Phase III (KMG-III): the genomes of soil and plant-associated and newly described type strains.</title>
        <authorList>
            <person name="Whitman W."/>
        </authorList>
    </citation>
    <scope>NUCLEOTIDE SEQUENCE [LARGE SCALE GENOMIC DNA]</scope>
    <source>
        <strain evidence="2 3">VKM Ac-2527</strain>
    </source>
</reference>
<dbReference type="RefSeq" id="WP_166665673.1">
    <property type="nucleotide sequence ID" value="NZ_SNWQ01000021.1"/>
</dbReference>
<evidence type="ECO:0000313" key="3">
    <source>
        <dbReference type="Proteomes" id="UP000295388"/>
    </source>
</evidence>
<dbReference type="GO" id="GO:0008168">
    <property type="term" value="F:methyltransferase activity"/>
    <property type="evidence" value="ECO:0007669"/>
    <property type="project" value="UniProtKB-KW"/>
</dbReference>